<dbReference type="GO" id="GO:0019031">
    <property type="term" value="C:viral envelope"/>
    <property type="evidence" value="ECO:0007669"/>
    <property type="project" value="InterPro"/>
</dbReference>
<name>X2D5T2_9NIDO</name>
<reference evidence="1" key="2">
    <citation type="journal article" date="2014" name="PLoS ONE">
        <title>High genetic diversity and adaptive potential of two simian hemorrhagic Fever viruses in a wild primate population.</title>
        <authorList>
            <person name="Bailey A.L."/>
            <person name="Lauck M."/>
            <person name="Weiler A."/>
            <person name="Sibley S.D."/>
            <person name="Dinis J.M."/>
            <person name="Bergman Z."/>
            <person name="Nelson C.W."/>
            <person name="Correll M."/>
            <person name="Gleicher M."/>
            <person name="Hyeroba D."/>
            <person name="Tumukunde A."/>
            <person name="Weny G."/>
            <person name="Chapman C."/>
            <person name="Kuhn J.H."/>
            <person name="Hughes A.L."/>
            <person name="Friedrich T.C."/>
            <person name="Goldberg T.L."/>
            <person name="O'Connor D.H."/>
        </authorList>
    </citation>
    <scope>NUCLEOTIDE SEQUENCE</scope>
    <source>
        <strain evidence="1">SHFV-krc1</strain>
    </source>
</reference>
<dbReference type="InterPro" id="IPR003412">
    <property type="entry name" value="Arteri_GP4"/>
</dbReference>
<dbReference type="EMBL" id="KC787626">
    <property type="protein sequence ID" value="AHH53804.1"/>
    <property type="molecule type" value="Genomic_RNA"/>
</dbReference>
<proteinExistence type="predicted"/>
<reference evidence="1" key="1">
    <citation type="submission" date="2013-03" db="EMBL/GenBank/DDBJ databases">
        <authorList>
            <person name="Bailey A."/>
            <person name="Lauck M."/>
            <person name="Friedrich T."/>
            <person name="Goldberg T."/>
            <person name="O'Connor D."/>
        </authorList>
    </citation>
    <scope>NUCLEOTIDE SEQUENCE</scope>
    <source>
        <strain evidence="1">SHFV-krc1</strain>
    </source>
</reference>
<accession>X2D5T2</accession>
<evidence type="ECO:0000313" key="1">
    <source>
        <dbReference type="EMBL" id="AHH53804.1"/>
    </source>
</evidence>
<organism evidence="1">
    <name type="scientific">Kibale red colobus virus 1</name>
    <dbReference type="NCBI Taxonomy" id="1885929"/>
    <lineage>
        <taxon>Viruses</taxon>
        <taxon>Riboviria</taxon>
        <taxon>Orthornavirae</taxon>
        <taxon>Pisuviricota</taxon>
        <taxon>Pisoniviricetes</taxon>
        <taxon>Nidovirales</taxon>
        <taxon>Arnidovirineae</taxon>
        <taxon>Arteriviridae</taxon>
        <taxon>Simarterivirinae</taxon>
        <taxon>Zetaarterivirus</taxon>
        <taxon>Zetaarterivirus ugarco</taxon>
        <taxon>Zetaarterivirus ugarco 1</taxon>
    </lineage>
</organism>
<protein>
    <submittedName>
        <fullName evidence="1">Minor glycoprotein</fullName>
    </submittedName>
</protein>
<dbReference type="Pfam" id="PF02497">
    <property type="entry name" value="Arteri_GP4"/>
    <property type="match status" value="1"/>
</dbReference>
<sequence length="173" mass="18853">MHHQLFSKLQRVNYWMLFTSFLICGRRYASSSTTVSPPCHSVGNSSSSCNVTCIPCHYSYTAYTASKSGDRDVQAYSIDCATHFLAGKATEAVNITVDYQNIISLLALQMCVARGLALSTTNSTVYFQASNSTITHLCYAPFTPATHTRSPSPYVLKWGAAITCLLGIAISIK</sequence>